<evidence type="ECO:0008006" key="3">
    <source>
        <dbReference type="Google" id="ProtNLM"/>
    </source>
</evidence>
<evidence type="ECO:0000313" key="2">
    <source>
        <dbReference type="Proteomes" id="UP001526430"/>
    </source>
</evidence>
<keyword evidence="2" id="KW-1185">Reference proteome</keyword>
<reference evidence="1 2" key="1">
    <citation type="submission" date="2022-10" db="EMBL/GenBank/DDBJ databases">
        <title>Roseococcus glaciei nov., sp. nov., isolated from glacier.</title>
        <authorList>
            <person name="Liu Q."/>
            <person name="Xin Y.-H."/>
        </authorList>
    </citation>
    <scope>NUCLEOTIDE SEQUENCE [LARGE SCALE GENOMIC DNA]</scope>
    <source>
        <strain evidence="1 2">MDT2-1-1</strain>
    </source>
</reference>
<comment type="caution">
    <text evidence="1">The sequence shown here is derived from an EMBL/GenBank/DDBJ whole genome shotgun (WGS) entry which is preliminary data.</text>
</comment>
<gene>
    <name evidence="1" type="ORF">OF850_03820</name>
</gene>
<protein>
    <recommendedName>
        <fullName evidence="3">Methyl-accepting chemotaxis protein</fullName>
    </recommendedName>
</protein>
<evidence type="ECO:0000313" key="1">
    <source>
        <dbReference type="EMBL" id="MCW8084744.1"/>
    </source>
</evidence>
<dbReference type="RefSeq" id="WP_301588444.1">
    <property type="nucleotide sequence ID" value="NZ_JAPFQI010000001.1"/>
</dbReference>
<dbReference type="EMBL" id="JAPFQI010000001">
    <property type="protein sequence ID" value="MCW8084744.1"/>
    <property type="molecule type" value="Genomic_DNA"/>
</dbReference>
<accession>A0ABT3NT62</accession>
<dbReference type="Proteomes" id="UP001526430">
    <property type="component" value="Unassembled WGS sequence"/>
</dbReference>
<name>A0ABT3NT62_9PROT</name>
<sequence>MRFLRNLSVASKLAVSAAVAMILLGTLVFLDVQEGRRAAEAQAGERGAVGAQQAAAAVVRDAMEATTAWRGVLVAQSPEAIALGAAGTHMEAALRAAGDGPAGSALASAKAELQTLTGAFNAGIETRVETVSRRDRGFFPAFPLFVQALEAASANLQFTLTGEAREEVRDILDTYVASVNETRLGIQRYLSTDDPQAATRVRRAVAQGRVHARRLVSASEGPLQSDMRRLADTGEAIGTEAEAMLALASRVLEIRTGTIQTARERLLAASAQANRSLAAAAEARAAEATTAMSGMIRFVWMVGPWWRRSCCCPPGSPRTPSAHRCAAWRKPCAPSRRGRLQSRWATATARMRSAASPRRWRSFALR</sequence>
<organism evidence="1 2">
    <name type="scientific">Sabulicella glaciei</name>
    <dbReference type="NCBI Taxonomy" id="2984948"/>
    <lineage>
        <taxon>Bacteria</taxon>
        <taxon>Pseudomonadati</taxon>
        <taxon>Pseudomonadota</taxon>
        <taxon>Alphaproteobacteria</taxon>
        <taxon>Acetobacterales</taxon>
        <taxon>Acetobacteraceae</taxon>
        <taxon>Sabulicella</taxon>
    </lineage>
</organism>
<proteinExistence type="predicted"/>